<dbReference type="PANTHER" id="PTHR45677:SF8">
    <property type="entry name" value="CYSTEINE SULFINIC ACID DECARBOXYLASE"/>
    <property type="match status" value="1"/>
</dbReference>
<gene>
    <name evidence="7" type="ORF">F0U60_45880</name>
</gene>
<evidence type="ECO:0000313" key="8">
    <source>
        <dbReference type="Proteomes" id="UP001611383"/>
    </source>
</evidence>
<evidence type="ECO:0000256" key="2">
    <source>
        <dbReference type="ARBA" id="ARBA00009533"/>
    </source>
</evidence>
<evidence type="ECO:0000256" key="4">
    <source>
        <dbReference type="ARBA" id="ARBA00022898"/>
    </source>
</evidence>
<reference evidence="7 8" key="1">
    <citation type="submission" date="2019-08" db="EMBL/GenBank/DDBJ databases">
        <title>Archangium and Cystobacter genomes.</title>
        <authorList>
            <person name="Chen I.-C.K."/>
            <person name="Wielgoss S."/>
        </authorList>
    </citation>
    <scope>NUCLEOTIDE SEQUENCE [LARGE SCALE GENOMIC DNA]</scope>
    <source>
        <strain evidence="7 8">Cbm 6</strain>
    </source>
</reference>
<dbReference type="Gene3D" id="3.40.640.10">
    <property type="entry name" value="Type I PLP-dependent aspartate aminotransferase-like (Major domain)"/>
    <property type="match status" value="1"/>
</dbReference>
<keyword evidence="8" id="KW-1185">Reference proteome</keyword>
<dbReference type="InterPro" id="IPR015421">
    <property type="entry name" value="PyrdxlP-dep_Trfase_major"/>
</dbReference>
<dbReference type="Proteomes" id="UP001611383">
    <property type="component" value="Chromosome"/>
</dbReference>
<protein>
    <submittedName>
        <fullName evidence="7">Uncharacterized protein</fullName>
    </submittedName>
</protein>
<dbReference type="InterPro" id="IPR002129">
    <property type="entry name" value="PyrdxlP-dep_de-COase"/>
</dbReference>
<proteinExistence type="inferred from homology"/>
<evidence type="ECO:0000256" key="3">
    <source>
        <dbReference type="ARBA" id="ARBA00022793"/>
    </source>
</evidence>
<name>A0ABY9X5I5_9BACT</name>
<comment type="cofactor">
    <cofactor evidence="1 6">
        <name>pyridoxal 5'-phosphate</name>
        <dbReference type="ChEBI" id="CHEBI:597326"/>
    </cofactor>
</comment>
<comment type="similarity">
    <text evidence="2 6">Belongs to the group II decarboxylase family.</text>
</comment>
<dbReference type="Pfam" id="PF00282">
    <property type="entry name" value="Pyridoxal_deC"/>
    <property type="match status" value="1"/>
</dbReference>
<keyword evidence="5 6" id="KW-0456">Lyase</keyword>
<evidence type="ECO:0000313" key="7">
    <source>
        <dbReference type="EMBL" id="WNG50650.1"/>
    </source>
</evidence>
<evidence type="ECO:0000256" key="1">
    <source>
        <dbReference type="ARBA" id="ARBA00001933"/>
    </source>
</evidence>
<accession>A0ABY9X5I5</accession>
<dbReference type="PANTHER" id="PTHR45677">
    <property type="entry name" value="GLUTAMATE DECARBOXYLASE-RELATED"/>
    <property type="match status" value="1"/>
</dbReference>
<keyword evidence="3" id="KW-0210">Decarboxylase</keyword>
<evidence type="ECO:0000256" key="6">
    <source>
        <dbReference type="RuleBase" id="RU000382"/>
    </source>
</evidence>
<dbReference type="EMBL" id="CP043494">
    <property type="protein sequence ID" value="WNG50650.1"/>
    <property type="molecule type" value="Genomic_DNA"/>
</dbReference>
<dbReference type="InterPro" id="IPR015424">
    <property type="entry name" value="PyrdxlP-dep_Trfase"/>
</dbReference>
<keyword evidence="4 6" id="KW-0663">Pyridoxal phosphate</keyword>
<dbReference type="SUPFAM" id="SSF53383">
    <property type="entry name" value="PLP-dependent transferases"/>
    <property type="match status" value="1"/>
</dbReference>
<evidence type="ECO:0000256" key="5">
    <source>
        <dbReference type="ARBA" id="ARBA00023239"/>
    </source>
</evidence>
<dbReference type="RefSeq" id="WP_395809985.1">
    <property type="nucleotide sequence ID" value="NZ_CP043494.1"/>
</dbReference>
<organism evidence="7 8">
    <name type="scientific">Archangium minus</name>
    <dbReference type="NCBI Taxonomy" id="83450"/>
    <lineage>
        <taxon>Bacteria</taxon>
        <taxon>Pseudomonadati</taxon>
        <taxon>Myxococcota</taxon>
        <taxon>Myxococcia</taxon>
        <taxon>Myxococcales</taxon>
        <taxon>Cystobacterineae</taxon>
        <taxon>Archangiaceae</taxon>
        <taxon>Archangium</taxon>
    </lineage>
</organism>
<sequence length="435" mass="46814">MSPSIHALERLFFPEGSTPEQQRRLLGLLNQFVTSADAARESCKRDETWERASTLDDGRRVDPRELPARGESLEAVVAQLLHLMKGSSPGLNLPGLMGAVATVLASGGELRSEEGLRLDEAELRVVAMMSRVVGYDEERSGGLATWSARAAVLAGLRVALAKHAPEARRRGVPRDLYCFAVESGDDALLEAVETTGLGGYHLIRVRKREDGTMEPADLRAKMLAVTSGGDVPLYVVAGTGAEGSSAIDDLRELREVVDSITTLYGLRPVHIHADAAWGGLYGVFNSYDFHGNPLDFEPRVLEALALIQTRMRHLHLADSVGMDFRWLGRASFPAGLFLLRNGVELRTVSLRSLGAQNALALLAQLRAFGLEGYRRVLAEVLLDERAAYGGVGHDLSGVSTGVGTSHLSGSEVASGLAPEVMALPGLRSLLARPRN</sequence>